<dbReference type="RefSeq" id="WP_075037593.1">
    <property type="nucleotide sequence ID" value="NZ_FOSB01000010.1"/>
</dbReference>
<keyword evidence="6 12" id="KW-0028">Amino-acid biosynthesis</keyword>
<comment type="similarity">
    <text evidence="3 12 13">Belongs to the DapA family.</text>
</comment>
<dbReference type="UniPathway" id="UPA00034">
    <property type="reaction ID" value="UER00017"/>
</dbReference>
<feature type="active site" description="Proton donor/acceptor" evidence="12 14">
    <location>
        <position position="134"/>
    </location>
</feature>
<comment type="subcellular location">
    <subcellularLocation>
        <location evidence="12">Cytoplasm</location>
    </subcellularLocation>
</comment>
<evidence type="ECO:0000256" key="10">
    <source>
        <dbReference type="ARBA" id="ARBA00023270"/>
    </source>
</evidence>
<evidence type="ECO:0000256" key="4">
    <source>
        <dbReference type="ARBA" id="ARBA00012086"/>
    </source>
</evidence>
<dbReference type="SMART" id="SM01130">
    <property type="entry name" value="DHDPS"/>
    <property type="match status" value="1"/>
</dbReference>
<keyword evidence="8 12" id="KW-0457">Lysine biosynthesis</keyword>
<reference evidence="17" key="1">
    <citation type="submission" date="2016-10" db="EMBL/GenBank/DDBJ databases">
        <authorList>
            <person name="Varghese N."/>
            <person name="Submissions S."/>
        </authorList>
    </citation>
    <scope>NUCLEOTIDE SEQUENCE [LARGE SCALE GENOMIC DNA]</scope>
    <source>
        <strain evidence="17">CGMCC 1.3704</strain>
    </source>
</reference>
<dbReference type="EC" id="4.3.3.7" evidence="4 12"/>
<keyword evidence="9 12" id="KW-0456">Lyase</keyword>
<feature type="site" description="Part of a proton relay during catalysis" evidence="12">
    <location>
        <position position="108"/>
    </location>
</feature>
<dbReference type="InterPro" id="IPR005263">
    <property type="entry name" value="DapA"/>
</dbReference>
<dbReference type="STRING" id="240302.BN982_01993"/>
<dbReference type="PROSITE" id="PS00665">
    <property type="entry name" value="DHDPS_1"/>
    <property type="match status" value="1"/>
</dbReference>
<dbReference type="InterPro" id="IPR013785">
    <property type="entry name" value="Aldolase_TIM"/>
</dbReference>
<dbReference type="GO" id="GO:0009089">
    <property type="term" value="P:lysine biosynthetic process via diaminopimelate"/>
    <property type="evidence" value="ECO:0007669"/>
    <property type="project" value="UniProtKB-UniRule"/>
</dbReference>
<dbReference type="CDD" id="cd00950">
    <property type="entry name" value="DHDPS"/>
    <property type="match status" value="1"/>
</dbReference>
<name>A0A1I3Y9F5_HALDA</name>
<evidence type="ECO:0000256" key="15">
    <source>
        <dbReference type="PIRSR" id="PIRSR001365-2"/>
    </source>
</evidence>
<dbReference type="HAMAP" id="MF_00418">
    <property type="entry name" value="DapA"/>
    <property type="match status" value="1"/>
</dbReference>
<dbReference type="Proteomes" id="UP000183557">
    <property type="component" value="Unassembled WGS sequence"/>
</dbReference>
<dbReference type="SUPFAM" id="SSF51569">
    <property type="entry name" value="Aldolase"/>
    <property type="match status" value="1"/>
</dbReference>
<gene>
    <name evidence="12" type="primary">dapA</name>
    <name evidence="16" type="ORF">SAMN04487936_11093</name>
</gene>
<dbReference type="AlphaFoldDB" id="A0A1I3Y9F5"/>
<dbReference type="Gene3D" id="3.20.20.70">
    <property type="entry name" value="Aldolase class I"/>
    <property type="match status" value="1"/>
</dbReference>
<protein>
    <recommendedName>
        <fullName evidence="4 12">4-hydroxy-tetrahydrodipicolinate synthase</fullName>
        <shortName evidence="12">HTPA synthase</shortName>
        <ecNumber evidence="4 12">4.3.3.7</ecNumber>
    </recommendedName>
</protein>
<dbReference type="OrthoDB" id="9782828at2"/>
<evidence type="ECO:0000256" key="6">
    <source>
        <dbReference type="ARBA" id="ARBA00022605"/>
    </source>
</evidence>
<comment type="caution">
    <text evidence="12">Was originally thought to be a dihydrodipicolinate synthase (DHDPS), catalyzing the condensation of (S)-aspartate-beta-semialdehyde [(S)-ASA] and pyruvate to dihydrodipicolinate (DHDP). However, it was shown in E.coli that the product of the enzymatic reaction is not dihydrodipicolinate but in fact (4S)-4-hydroxy-2,3,4,5-tetrahydro-(2S)-dipicolinic acid (HTPA), and that the consecutive dehydration reaction leading to DHDP is not spontaneous but catalyzed by DapB.</text>
</comment>
<dbReference type="InterPro" id="IPR020625">
    <property type="entry name" value="Schiff_base-form_aldolases_AS"/>
</dbReference>
<dbReference type="InterPro" id="IPR020624">
    <property type="entry name" value="Schiff_base-form_aldolases_CS"/>
</dbReference>
<dbReference type="PANTHER" id="PTHR12128">
    <property type="entry name" value="DIHYDRODIPICOLINATE SYNTHASE"/>
    <property type="match status" value="1"/>
</dbReference>
<evidence type="ECO:0000256" key="11">
    <source>
        <dbReference type="ARBA" id="ARBA00047836"/>
    </source>
</evidence>
<proteinExistence type="inferred from homology"/>
<keyword evidence="5 12" id="KW-0963">Cytoplasm</keyword>
<evidence type="ECO:0000256" key="8">
    <source>
        <dbReference type="ARBA" id="ARBA00023154"/>
    </source>
</evidence>
<accession>A0A1I3Y9F5</accession>
<dbReference type="InterPro" id="IPR002220">
    <property type="entry name" value="DapA-like"/>
</dbReference>
<evidence type="ECO:0000256" key="13">
    <source>
        <dbReference type="PIRNR" id="PIRNR001365"/>
    </source>
</evidence>
<evidence type="ECO:0000256" key="3">
    <source>
        <dbReference type="ARBA" id="ARBA00007592"/>
    </source>
</evidence>
<dbReference type="PANTHER" id="PTHR12128:SF66">
    <property type="entry name" value="4-HYDROXY-2-OXOGLUTARATE ALDOLASE, MITOCHONDRIAL"/>
    <property type="match status" value="1"/>
</dbReference>
<feature type="site" description="Part of a proton relay during catalysis" evidence="12">
    <location>
        <position position="45"/>
    </location>
</feature>
<evidence type="ECO:0000256" key="7">
    <source>
        <dbReference type="ARBA" id="ARBA00022915"/>
    </source>
</evidence>
<evidence type="ECO:0000256" key="12">
    <source>
        <dbReference type="HAMAP-Rule" id="MF_00418"/>
    </source>
</evidence>
<dbReference type="PRINTS" id="PR00146">
    <property type="entry name" value="DHPICSNTHASE"/>
</dbReference>
<feature type="binding site" evidence="12 15">
    <location>
        <position position="46"/>
    </location>
    <ligand>
        <name>pyruvate</name>
        <dbReference type="ChEBI" id="CHEBI:15361"/>
    </ligand>
</feature>
<keyword evidence="10 12" id="KW-0704">Schiff base</keyword>
<comment type="function">
    <text evidence="1 12">Catalyzes the condensation of (S)-aspartate-beta-semialdehyde [(S)-ASA] and pyruvate to 4-hydroxy-tetrahydrodipicolinate (HTPA).</text>
</comment>
<feature type="binding site" evidence="12 15">
    <location>
        <position position="204"/>
    </location>
    <ligand>
        <name>pyruvate</name>
        <dbReference type="ChEBI" id="CHEBI:15361"/>
    </ligand>
</feature>
<evidence type="ECO:0000256" key="1">
    <source>
        <dbReference type="ARBA" id="ARBA00003294"/>
    </source>
</evidence>
<keyword evidence="7 12" id="KW-0220">Diaminopimelate biosynthesis</keyword>
<evidence type="ECO:0000256" key="2">
    <source>
        <dbReference type="ARBA" id="ARBA00005120"/>
    </source>
</evidence>
<evidence type="ECO:0000256" key="9">
    <source>
        <dbReference type="ARBA" id="ARBA00023239"/>
    </source>
</evidence>
<evidence type="ECO:0000256" key="14">
    <source>
        <dbReference type="PIRSR" id="PIRSR001365-1"/>
    </source>
</evidence>
<dbReference type="EMBL" id="FOSB01000010">
    <property type="protein sequence ID" value="SFK28019.1"/>
    <property type="molecule type" value="Genomic_DNA"/>
</dbReference>
<evidence type="ECO:0000313" key="16">
    <source>
        <dbReference type="EMBL" id="SFK28019.1"/>
    </source>
</evidence>
<dbReference type="GO" id="GO:0019877">
    <property type="term" value="P:diaminopimelate biosynthetic process"/>
    <property type="evidence" value="ECO:0007669"/>
    <property type="project" value="UniProtKB-UniRule"/>
</dbReference>
<dbReference type="GO" id="GO:0008840">
    <property type="term" value="F:4-hydroxy-tetrahydrodipicolinate synthase activity"/>
    <property type="evidence" value="ECO:0007669"/>
    <property type="project" value="UniProtKB-UniRule"/>
</dbReference>
<dbReference type="PROSITE" id="PS00666">
    <property type="entry name" value="DHDPS_2"/>
    <property type="match status" value="1"/>
</dbReference>
<comment type="pathway">
    <text evidence="2 12">Amino-acid biosynthesis; L-lysine biosynthesis via DAP pathway; (S)-tetrahydrodipicolinate from L-aspartate: step 3/4.</text>
</comment>
<dbReference type="NCBIfam" id="TIGR00674">
    <property type="entry name" value="dapA"/>
    <property type="match status" value="1"/>
</dbReference>
<keyword evidence="17" id="KW-1185">Reference proteome</keyword>
<dbReference type="GO" id="GO:0005829">
    <property type="term" value="C:cytosol"/>
    <property type="evidence" value="ECO:0007669"/>
    <property type="project" value="TreeGrafter"/>
</dbReference>
<comment type="subunit">
    <text evidence="12">Homotetramer; dimer of dimers.</text>
</comment>
<evidence type="ECO:0000256" key="5">
    <source>
        <dbReference type="ARBA" id="ARBA00022490"/>
    </source>
</evidence>
<dbReference type="Pfam" id="PF00701">
    <property type="entry name" value="DHDPS"/>
    <property type="match status" value="1"/>
</dbReference>
<feature type="active site" description="Schiff-base intermediate with substrate" evidence="12 14">
    <location>
        <position position="162"/>
    </location>
</feature>
<sequence length="294" mass="31716">MNFGKVLTAMVTPFDRHGEIDFSKTSELIEYLLCNGTDALVVAGTTGESPTLTMDEKVQLWKHVVKVVNGRAPVIAGTGSNSTEASIKLSKKAEDTGVDALMLVAPYYNKPNQEGLYEHFKAIAQSVRLPVMIYNVPGRSVVRIDPATIVRLSTIHNIVSVKEATGDLDGMASIISATGDDFSLYSGDDNLTLPAYAIGADGIISVSSHVVGKEMQQMLSLFDQGKGKEAGELHRKLLPIFQGMFQAPSPGPVKAALKKQGLDTGGVRLPLVPLTKEEEESIHIKLNDLLKDRE</sequence>
<comment type="catalytic activity">
    <reaction evidence="11 12">
        <text>L-aspartate 4-semialdehyde + pyruvate = (2S,4S)-4-hydroxy-2,3,4,5-tetrahydrodipicolinate + H2O + H(+)</text>
        <dbReference type="Rhea" id="RHEA:34171"/>
        <dbReference type="ChEBI" id="CHEBI:15361"/>
        <dbReference type="ChEBI" id="CHEBI:15377"/>
        <dbReference type="ChEBI" id="CHEBI:15378"/>
        <dbReference type="ChEBI" id="CHEBI:67139"/>
        <dbReference type="ChEBI" id="CHEBI:537519"/>
        <dbReference type="EC" id="4.3.3.7"/>
    </reaction>
</comment>
<organism evidence="16 17">
    <name type="scientific">Halobacillus dabanensis</name>
    <dbReference type="NCBI Taxonomy" id="240302"/>
    <lineage>
        <taxon>Bacteria</taxon>
        <taxon>Bacillati</taxon>
        <taxon>Bacillota</taxon>
        <taxon>Bacilli</taxon>
        <taxon>Bacillales</taxon>
        <taxon>Bacillaceae</taxon>
        <taxon>Halobacillus</taxon>
    </lineage>
</organism>
<evidence type="ECO:0000313" key="17">
    <source>
        <dbReference type="Proteomes" id="UP000183557"/>
    </source>
</evidence>
<dbReference type="PIRSF" id="PIRSF001365">
    <property type="entry name" value="DHDPS"/>
    <property type="match status" value="1"/>
</dbReference>